<evidence type="ECO:0000313" key="3">
    <source>
        <dbReference type="Proteomes" id="UP000005239"/>
    </source>
</evidence>
<feature type="region of interest" description="Disordered" evidence="1">
    <location>
        <begin position="1"/>
        <end position="55"/>
    </location>
</feature>
<accession>A0A2A6CRS4</accession>
<feature type="region of interest" description="Disordered" evidence="1">
    <location>
        <begin position="195"/>
        <end position="230"/>
    </location>
</feature>
<feature type="compositionally biased region" description="Pro residues" evidence="1">
    <location>
        <begin position="12"/>
        <end position="22"/>
    </location>
</feature>
<reference evidence="2" key="2">
    <citation type="submission" date="2022-06" db="UniProtKB">
        <authorList>
            <consortium name="EnsemblMetazoa"/>
        </authorList>
    </citation>
    <scope>IDENTIFICATION</scope>
    <source>
        <strain evidence="2">PS312</strain>
    </source>
</reference>
<protein>
    <submittedName>
        <fullName evidence="2">Uncharacterized protein</fullName>
    </submittedName>
</protein>
<dbReference type="AlphaFoldDB" id="A0A2A6CRS4"/>
<accession>A0A8R1Z0E6</accession>
<keyword evidence="3" id="KW-1185">Reference proteome</keyword>
<dbReference type="EnsemblMetazoa" id="PPA37918.1">
    <property type="protein sequence ID" value="PPA37918.1"/>
    <property type="gene ID" value="WBGene00276287"/>
</dbReference>
<reference evidence="3" key="1">
    <citation type="journal article" date="2008" name="Nat. Genet.">
        <title>The Pristionchus pacificus genome provides a unique perspective on nematode lifestyle and parasitism.</title>
        <authorList>
            <person name="Dieterich C."/>
            <person name="Clifton S.W."/>
            <person name="Schuster L.N."/>
            <person name="Chinwalla A."/>
            <person name="Delehaunty K."/>
            <person name="Dinkelacker I."/>
            <person name="Fulton L."/>
            <person name="Fulton R."/>
            <person name="Godfrey J."/>
            <person name="Minx P."/>
            <person name="Mitreva M."/>
            <person name="Roeseler W."/>
            <person name="Tian H."/>
            <person name="Witte H."/>
            <person name="Yang S.P."/>
            <person name="Wilson R.K."/>
            <person name="Sommer R.J."/>
        </authorList>
    </citation>
    <scope>NUCLEOTIDE SEQUENCE [LARGE SCALE GENOMIC DNA]</scope>
    <source>
        <strain evidence="3">PS312</strain>
    </source>
</reference>
<evidence type="ECO:0000256" key="1">
    <source>
        <dbReference type="SAM" id="MobiDB-lite"/>
    </source>
</evidence>
<feature type="compositionally biased region" description="Polar residues" evidence="1">
    <location>
        <begin position="195"/>
        <end position="214"/>
    </location>
</feature>
<organism evidence="2 3">
    <name type="scientific">Pristionchus pacificus</name>
    <name type="common">Parasitic nematode worm</name>
    <dbReference type="NCBI Taxonomy" id="54126"/>
    <lineage>
        <taxon>Eukaryota</taxon>
        <taxon>Metazoa</taxon>
        <taxon>Ecdysozoa</taxon>
        <taxon>Nematoda</taxon>
        <taxon>Chromadorea</taxon>
        <taxon>Rhabditida</taxon>
        <taxon>Rhabditina</taxon>
        <taxon>Diplogasteromorpha</taxon>
        <taxon>Diplogasteroidea</taxon>
        <taxon>Neodiplogasteridae</taxon>
        <taxon>Pristionchus</taxon>
    </lineage>
</organism>
<feature type="compositionally biased region" description="Polar residues" evidence="1">
    <location>
        <begin position="84"/>
        <end position="113"/>
    </location>
</feature>
<feature type="region of interest" description="Disordered" evidence="1">
    <location>
        <begin position="84"/>
        <end position="131"/>
    </location>
</feature>
<gene>
    <name evidence="2" type="primary">WBGene00276287</name>
</gene>
<evidence type="ECO:0000313" key="2">
    <source>
        <dbReference type="EnsemblMetazoa" id="PPA37918.1"/>
    </source>
</evidence>
<feature type="compositionally biased region" description="Low complexity" evidence="1">
    <location>
        <begin position="119"/>
        <end position="131"/>
    </location>
</feature>
<dbReference type="Proteomes" id="UP000005239">
    <property type="component" value="Unassembled WGS sequence"/>
</dbReference>
<name>A0A2A6CRS4_PRIPA</name>
<sequence>MDKAETVNDQPHPIPHSSPGPVSPASDLNDAGYVSDLSGSVHLPTDKLPSTASADFITPGKMRMNRAIPYSINAILGNIGGSDSTSAIDPSKTPSNQAEMNNIYQSPSPSILSRKNRDSTPSTSSVLPSTPRVITTLQGCSAFDTPSSTPLPRKRPLDPLVIPDCASMIAGFRLPFTPSPSLPRHCKEPSVASTFDGSEVASSCPSPQESTKTTKILFPTPPKSSDSPENEKEIDEVFREEATLARAPASFKESPLLIGVSGKRIDEASTSIANSSALIVETIPLIDPTEVEKSGQACASSSFFAFGTVAVAESNGRIDEEAAAEASSTSRSSSTMSTSSIALIAAKTIGILPEVDAIETSSNKHRDYWSGIRDNPDACPLCGERYRGSSARRTHYLRHHYDVYFDIISHREDSFVCRILGSTSDSNVQFVFRKVEYETFLKLKDRPATRICVNCRGTSSESRLHEGPIGILTHMAKHHPAALHNLKEEYAARGIVVNNAELHKHLITRKRQIKEK</sequence>
<proteinExistence type="predicted"/>